<name>G7P7A4_MACFA</name>
<proteinExistence type="predicted"/>
<organism>
    <name type="scientific">Macaca fascicularis</name>
    <name type="common">Crab-eating macaque</name>
    <name type="synonym">Cynomolgus monkey</name>
    <dbReference type="NCBI Taxonomy" id="9541"/>
    <lineage>
        <taxon>Eukaryota</taxon>
        <taxon>Metazoa</taxon>
        <taxon>Chordata</taxon>
        <taxon>Craniata</taxon>
        <taxon>Vertebrata</taxon>
        <taxon>Euteleostomi</taxon>
        <taxon>Mammalia</taxon>
        <taxon>Eutheria</taxon>
        <taxon>Euarchontoglires</taxon>
        <taxon>Primates</taxon>
        <taxon>Haplorrhini</taxon>
        <taxon>Catarrhini</taxon>
        <taxon>Cercopithecidae</taxon>
        <taxon>Cercopithecinae</taxon>
        <taxon>Macaca</taxon>
    </lineage>
</organism>
<reference evidence="1" key="1">
    <citation type="journal article" date="2011" name="Nat. Biotechnol.">
        <title>Genome sequencing and comparison of two nonhuman primate animal models, the cynomolgus and Chinese rhesus macaques.</title>
        <authorList>
            <person name="Yan G."/>
            <person name="Zhang G."/>
            <person name="Fang X."/>
            <person name="Zhang Y."/>
            <person name="Li C."/>
            <person name="Ling F."/>
            <person name="Cooper D.N."/>
            <person name="Li Q."/>
            <person name="Li Y."/>
            <person name="van Gool A.J."/>
            <person name="Du H."/>
            <person name="Chen J."/>
            <person name="Chen R."/>
            <person name="Zhang P."/>
            <person name="Huang Z."/>
            <person name="Thompson J.R."/>
            <person name="Meng Y."/>
            <person name="Bai Y."/>
            <person name="Wang J."/>
            <person name="Zhuo M."/>
            <person name="Wang T."/>
            <person name="Huang Y."/>
            <person name="Wei L."/>
            <person name="Li J."/>
            <person name="Wang Z."/>
            <person name="Hu H."/>
            <person name="Yang P."/>
            <person name="Le L."/>
            <person name="Stenson P.D."/>
            <person name="Li B."/>
            <person name="Liu X."/>
            <person name="Ball E.V."/>
            <person name="An N."/>
            <person name="Huang Q."/>
            <person name="Zhang Y."/>
            <person name="Fan W."/>
            <person name="Zhang X."/>
            <person name="Li Y."/>
            <person name="Wang W."/>
            <person name="Katze M.G."/>
            <person name="Su B."/>
            <person name="Nielsen R."/>
            <person name="Yang H."/>
            <person name="Wang J."/>
            <person name="Wang X."/>
            <person name="Wang J."/>
        </authorList>
    </citation>
    <scope>NUCLEOTIDE SEQUENCE [LARGE SCALE GENOMIC DNA]</scope>
    <source>
        <strain evidence="1">CE-4</strain>
    </source>
</reference>
<gene>
    <name evidence="1" type="ORF">EGM_14953</name>
</gene>
<protein>
    <submittedName>
        <fullName evidence="1">Uncharacterized protein</fullName>
    </submittedName>
</protein>
<feature type="non-terminal residue" evidence="1">
    <location>
        <position position="1"/>
    </location>
</feature>
<dbReference type="AlphaFoldDB" id="G7P7A4"/>
<accession>G7P7A4</accession>
<feature type="non-terminal residue" evidence="1">
    <location>
        <position position="35"/>
    </location>
</feature>
<dbReference type="EMBL" id="CM001281">
    <property type="protein sequence ID" value="EHH54175.1"/>
    <property type="molecule type" value="Genomic_DNA"/>
</dbReference>
<dbReference type="Proteomes" id="UP000009130">
    <property type="component" value="Chromosome 6"/>
</dbReference>
<evidence type="ECO:0000313" key="1">
    <source>
        <dbReference type="EMBL" id="EHH54175.1"/>
    </source>
</evidence>
<sequence length="35" mass="3969">EVSPCCPGWSQTPELRQSAPLGLPKCWDYRHEPPC</sequence>